<evidence type="ECO:0000313" key="1">
    <source>
        <dbReference type="EMBL" id="ETN86607.1"/>
    </source>
</evidence>
<name>W2TZZ0_NECAM</name>
<sequence length="74" mass="8470">MDSTPVLPKIPSFYVSEEKVFLGKEHRSSRKPLERLRYVEALCACGQQGQIVGTIRKIVYNTDISYFFTAGRDQ</sequence>
<accession>W2TZZ0</accession>
<evidence type="ECO:0000313" key="2">
    <source>
        <dbReference type="Proteomes" id="UP000053676"/>
    </source>
</evidence>
<dbReference type="EMBL" id="KI657524">
    <property type="protein sequence ID" value="ETN86607.1"/>
    <property type="molecule type" value="Genomic_DNA"/>
</dbReference>
<protein>
    <submittedName>
        <fullName evidence="1">Uncharacterized protein</fullName>
    </submittedName>
</protein>
<dbReference type="Proteomes" id="UP000053676">
    <property type="component" value="Unassembled WGS sequence"/>
</dbReference>
<reference evidence="2" key="1">
    <citation type="journal article" date="2014" name="Nat. Genet.">
        <title>Genome of the human hookworm Necator americanus.</title>
        <authorList>
            <person name="Tang Y.T."/>
            <person name="Gao X."/>
            <person name="Rosa B.A."/>
            <person name="Abubucker S."/>
            <person name="Hallsworth-Pepin K."/>
            <person name="Martin J."/>
            <person name="Tyagi R."/>
            <person name="Heizer E."/>
            <person name="Zhang X."/>
            <person name="Bhonagiri-Palsikar V."/>
            <person name="Minx P."/>
            <person name="Warren W.C."/>
            <person name="Wang Q."/>
            <person name="Zhan B."/>
            <person name="Hotez P.J."/>
            <person name="Sternberg P.W."/>
            <person name="Dougall A."/>
            <person name="Gaze S.T."/>
            <person name="Mulvenna J."/>
            <person name="Sotillo J."/>
            <person name="Ranganathan S."/>
            <person name="Rabelo E.M."/>
            <person name="Wilson R.K."/>
            <person name="Felgner P.L."/>
            <person name="Bethony J."/>
            <person name="Hawdon J.M."/>
            <person name="Gasser R.B."/>
            <person name="Loukas A."/>
            <person name="Mitreva M."/>
        </authorList>
    </citation>
    <scope>NUCLEOTIDE SEQUENCE [LARGE SCALE GENOMIC DNA]</scope>
</reference>
<organism evidence="1 2">
    <name type="scientific">Necator americanus</name>
    <name type="common">Human hookworm</name>
    <dbReference type="NCBI Taxonomy" id="51031"/>
    <lineage>
        <taxon>Eukaryota</taxon>
        <taxon>Metazoa</taxon>
        <taxon>Ecdysozoa</taxon>
        <taxon>Nematoda</taxon>
        <taxon>Chromadorea</taxon>
        <taxon>Rhabditida</taxon>
        <taxon>Rhabditina</taxon>
        <taxon>Rhabditomorpha</taxon>
        <taxon>Strongyloidea</taxon>
        <taxon>Ancylostomatidae</taxon>
        <taxon>Bunostominae</taxon>
        <taxon>Necator</taxon>
    </lineage>
</organism>
<keyword evidence="2" id="KW-1185">Reference proteome</keyword>
<proteinExistence type="predicted"/>
<dbReference type="KEGG" id="nai:NECAME_05911"/>
<gene>
    <name evidence="1" type="ORF">NECAME_05911</name>
</gene>
<dbReference type="AlphaFoldDB" id="W2TZZ0"/>